<evidence type="ECO:0000313" key="1">
    <source>
        <dbReference type="EMBL" id="AKS46733.1"/>
    </source>
</evidence>
<proteinExistence type="predicted"/>
<protein>
    <submittedName>
        <fullName evidence="1">Uncharacterized protein</fullName>
    </submittedName>
</protein>
<reference evidence="1 2" key="1">
    <citation type="journal article" date="2015" name="Genome Announc.">
        <title>Closed Genome Sequence of Octadecabacter temperatus SB1, the First Mesophilic Species of the Genus Octadecabacter.</title>
        <authorList>
            <person name="Voget S."/>
            <person name="Billerbeck S."/>
            <person name="Simon M."/>
            <person name="Daniel R."/>
        </authorList>
    </citation>
    <scope>NUCLEOTIDE SEQUENCE [LARGE SCALE GENOMIC DNA]</scope>
    <source>
        <strain evidence="1 2">SB1</strain>
    </source>
</reference>
<dbReference type="AlphaFoldDB" id="A0A0K0Y705"/>
<dbReference type="KEGG" id="otm:OSB_21960"/>
<dbReference type="RefSeq" id="WP_049835015.1">
    <property type="nucleotide sequence ID" value="NZ_CP012160.1"/>
</dbReference>
<evidence type="ECO:0000313" key="2">
    <source>
        <dbReference type="Proteomes" id="UP000067444"/>
    </source>
</evidence>
<accession>A0A0K0Y705</accession>
<gene>
    <name evidence="1" type="ORF">OSB_21960</name>
</gene>
<dbReference type="EMBL" id="CP012160">
    <property type="protein sequence ID" value="AKS46733.1"/>
    <property type="molecule type" value="Genomic_DNA"/>
</dbReference>
<sequence>MAYTSTHQVSEGLLNILARPFVAIGNMLVALAEASTMAQEAKRVADMSDADLEAAGLTREQAIAEVFGAQAHL</sequence>
<dbReference type="STRING" id="1458307.OSB_21960"/>
<dbReference type="OrthoDB" id="7867799at2"/>
<organism evidence="1 2">
    <name type="scientific">Octadecabacter temperatus</name>
    <dbReference type="NCBI Taxonomy" id="1458307"/>
    <lineage>
        <taxon>Bacteria</taxon>
        <taxon>Pseudomonadati</taxon>
        <taxon>Pseudomonadota</taxon>
        <taxon>Alphaproteobacteria</taxon>
        <taxon>Rhodobacterales</taxon>
        <taxon>Roseobacteraceae</taxon>
        <taxon>Octadecabacter</taxon>
    </lineage>
</organism>
<keyword evidence="2" id="KW-1185">Reference proteome</keyword>
<name>A0A0K0Y705_9RHOB</name>
<dbReference type="Proteomes" id="UP000067444">
    <property type="component" value="Chromosome"/>
</dbReference>